<feature type="signal peptide" evidence="1">
    <location>
        <begin position="1"/>
        <end position="25"/>
    </location>
</feature>
<protein>
    <recommendedName>
        <fullName evidence="2">Asl1-like glycosyl hydrolase catalytic domain-containing protein</fullName>
    </recommendedName>
</protein>
<dbReference type="Pfam" id="PF11790">
    <property type="entry name" value="Glyco_hydro_cc"/>
    <property type="match status" value="1"/>
</dbReference>
<comment type="caution">
    <text evidence="3">The sequence shown here is derived from an EMBL/GenBank/DDBJ whole genome shotgun (WGS) entry which is preliminary data.</text>
</comment>
<reference evidence="3" key="1">
    <citation type="journal article" date="2019" name="bioRxiv">
        <title>The Genome of the Zebra Mussel, Dreissena polymorpha: A Resource for Invasive Species Research.</title>
        <authorList>
            <person name="McCartney M.A."/>
            <person name="Auch B."/>
            <person name="Kono T."/>
            <person name="Mallez S."/>
            <person name="Zhang Y."/>
            <person name="Obille A."/>
            <person name="Becker A."/>
            <person name="Abrahante J.E."/>
            <person name="Garbe J."/>
            <person name="Badalamenti J.P."/>
            <person name="Herman A."/>
            <person name="Mangelson H."/>
            <person name="Liachko I."/>
            <person name="Sullivan S."/>
            <person name="Sone E.D."/>
            <person name="Koren S."/>
            <person name="Silverstein K.A.T."/>
            <person name="Beckman K.B."/>
            <person name="Gohl D.M."/>
        </authorList>
    </citation>
    <scope>NUCLEOTIDE SEQUENCE</scope>
    <source>
        <strain evidence="3">Duluth1</strain>
        <tissue evidence="3">Whole animal</tissue>
    </source>
</reference>
<keyword evidence="4" id="KW-1185">Reference proteome</keyword>
<gene>
    <name evidence="3" type="ORF">DPMN_132910</name>
</gene>
<evidence type="ECO:0000256" key="1">
    <source>
        <dbReference type="SAM" id="SignalP"/>
    </source>
</evidence>
<dbReference type="PANTHER" id="PTHR34154:SF3">
    <property type="entry name" value="ALKALI-SENSITIVE LINKAGE PROTEIN 1"/>
    <property type="match status" value="1"/>
</dbReference>
<dbReference type="InterPro" id="IPR053183">
    <property type="entry name" value="ASL1"/>
</dbReference>
<dbReference type="SUPFAM" id="SSF51445">
    <property type="entry name" value="(Trans)glycosidases"/>
    <property type="match status" value="1"/>
</dbReference>
<organism evidence="3 4">
    <name type="scientific">Dreissena polymorpha</name>
    <name type="common">Zebra mussel</name>
    <name type="synonym">Mytilus polymorpha</name>
    <dbReference type="NCBI Taxonomy" id="45954"/>
    <lineage>
        <taxon>Eukaryota</taxon>
        <taxon>Metazoa</taxon>
        <taxon>Spiralia</taxon>
        <taxon>Lophotrochozoa</taxon>
        <taxon>Mollusca</taxon>
        <taxon>Bivalvia</taxon>
        <taxon>Autobranchia</taxon>
        <taxon>Heteroconchia</taxon>
        <taxon>Euheterodonta</taxon>
        <taxon>Imparidentia</taxon>
        <taxon>Neoheterodontei</taxon>
        <taxon>Myida</taxon>
        <taxon>Dreissenoidea</taxon>
        <taxon>Dreissenidae</taxon>
        <taxon>Dreissena</taxon>
    </lineage>
</organism>
<feature type="chain" id="PRO_5039282799" description="Asl1-like glycosyl hydrolase catalytic domain-containing protein" evidence="1">
    <location>
        <begin position="26"/>
        <end position="281"/>
    </location>
</feature>
<dbReference type="Gene3D" id="3.20.20.80">
    <property type="entry name" value="Glycosidases"/>
    <property type="match status" value="1"/>
</dbReference>
<accession>A0A9D4J9B0</accession>
<dbReference type="InterPro" id="IPR017853">
    <property type="entry name" value="GH"/>
</dbReference>
<dbReference type="AlphaFoldDB" id="A0A9D4J9B0"/>
<name>A0A9D4J9B0_DREPO</name>
<dbReference type="EMBL" id="JAIWYP010000006">
    <property type="protein sequence ID" value="KAH3804621.1"/>
    <property type="molecule type" value="Genomic_DNA"/>
</dbReference>
<dbReference type="InterPro" id="IPR024655">
    <property type="entry name" value="Asl1_glyco_hydro_catalytic"/>
</dbReference>
<reference evidence="3" key="2">
    <citation type="submission" date="2020-11" db="EMBL/GenBank/DDBJ databases">
        <authorList>
            <person name="McCartney M.A."/>
            <person name="Auch B."/>
            <person name="Kono T."/>
            <person name="Mallez S."/>
            <person name="Becker A."/>
            <person name="Gohl D.M."/>
            <person name="Silverstein K.A.T."/>
            <person name="Koren S."/>
            <person name="Bechman K.B."/>
            <person name="Herman A."/>
            <person name="Abrahante J.E."/>
            <person name="Garbe J."/>
        </authorList>
    </citation>
    <scope>NUCLEOTIDE SEQUENCE</scope>
    <source>
        <strain evidence="3">Duluth1</strain>
        <tissue evidence="3">Whole animal</tissue>
    </source>
</reference>
<evidence type="ECO:0000313" key="3">
    <source>
        <dbReference type="EMBL" id="KAH3804621.1"/>
    </source>
</evidence>
<proteinExistence type="predicted"/>
<dbReference type="Proteomes" id="UP000828390">
    <property type="component" value="Unassembled WGS sequence"/>
</dbReference>
<evidence type="ECO:0000313" key="4">
    <source>
        <dbReference type="Proteomes" id="UP000828390"/>
    </source>
</evidence>
<evidence type="ECO:0000259" key="2">
    <source>
        <dbReference type="Pfam" id="PF11790"/>
    </source>
</evidence>
<feature type="domain" description="Asl1-like glycosyl hydrolase catalytic" evidence="2">
    <location>
        <begin position="47"/>
        <end position="268"/>
    </location>
</feature>
<keyword evidence="1" id="KW-0732">Signal</keyword>
<dbReference type="PANTHER" id="PTHR34154">
    <property type="entry name" value="ALKALI-SENSITIVE LINKAGE PROTEIN 1"/>
    <property type="match status" value="1"/>
</dbReference>
<sequence>MNKASPSIYLLIGCLVYLVSHFAAASQKKGLSAYAPYFLCDDFRVLNNMSWWYGWEDALNLYNQYVTSKCPIPQAHMPEFVPMIWSMHSNNVSRWIHIPSNSKYVLGFNEPDVHDQANMTPQEAAAYWPLIEQAAGGIPLVAPAPAAQNFHWLDQFLHLCHNCRIDYLAAHAYSCNADEIMAYLQKLYNRYHKQIWLTEFGCPYMADEDSQLRLMQALLPMLEAANYVFRYSWFMARVKDDAVGGFVRTSISLLFRESPTLTRLGHFYNEFQPGHGSVPVG</sequence>